<dbReference type="InterPro" id="IPR017907">
    <property type="entry name" value="Znf_RING_CS"/>
</dbReference>
<dbReference type="CDD" id="cd20335">
    <property type="entry name" value="BRcat_RBR"/>
    <property type="match status" value="1"/>
</dbReference>
<dbReference type="OrthoDB" id="304870at2759"/>
<dbReference type="Pfam" id="PF13639">
    <property type="entry name" value="zf-RING_2"/>
    <property type="match status" value="1"/>
</dbReference>
<dbReference type="PANTHER" id="PTHR22770">
    <property type="entry name" value="UBIQUITIN CONJUGATING ENZYME 7 INTERACTING PROTEIN-RELATED"/>
    <property type="match status" value="1"/>
</dbReference>
<gene>
    <name evidence="11" type="ORF">PPENT_87.1.T0990089</name>
</gene>
<dbReference type="GO" id="GO:0008270">
    <property type="term" value="F:zinc ion binding"/>
    <property type="evidence" value="ECO:0007669"/>
    <property type="project" value="UniProtKB-KW"/>
</dbReference>
<evidence type="ECO:0000256" key="4">
    <source>
        <dbReference type="ARBA" id="ARBA00022737"/>
    </source>
</evidence>
<comment type="caution">
    <text evidence="11">The sequence shown here is derived from an EMBL/GenBank/DDBJ whole genome shotgun (WGS) entry which is preliminary data.</text>
</comment>
<proteinExistence type="predicted"/>
<comment type="pathway">
    <text evidence="1">Protein modification; protein ubiquitination.</text>
</comment>
<accession>A0A8S1WNE8</accession>
<dbReference type="PROSITE" id="PS50089">
    <property type="entry name" value="ZF_RING_2"/>
    <property type="match status" value="1"/>
</dbReference>
<keyword evidence="7" id="KW-0862">Zinc</keyword>
<organism evidence="11 12">
    <name type="scientific">Paramecium pentaurelia</name>
    <dbReference type="NCBI Taxonomy" id="43138"/>
    <lineage>
        <taxon>Eukaryota</taxon>
        <taxon>Sar</taxon>
        <taxon>Alveolata</taxon>
        <taxon>Ciliophora</taxon>
        <taxon>Intramacronucleata</taxon>
        <taxon>Oligohymenophorea</taxon>
        <taxon>Peniculida</taxon>
        <taxon>Parameciidae</taxon>
        <taxon>Paramecium</taxon>
    </lineage>
</organism>
<dbReference type="GO" id="GO:0043130">
    <property type="term" value="F:ubiquitin binding"/>
    <property type="evidence" value="ECO:0007669"/>
    <property type="project" value="TreeGrafter"/>
</dbReference>
<dbReference type="AlphaFoldDB" id="A0A8S1WNE8"/>
<evidence type="ECO:0000256" key="1">
    <source>
        <dbReference type="ARBA" id="ARBA00004906"/>
    </source>
</evidence>
<keyword evidence="12" id="KW-1185">Reference proteome</keyword>
<sequence>MNIQNISADQELVQFINSPQNIMENPKRLYQLIEVFCQKKSNLQIEYDGSNFCCYCQEFLIENNFKILPCGHNVHFECYKNYLIDQPFYIESIETYSCCKESETCSQIIITEQLSKLILGDQQFNNLRNLFELDLDDNHDYNDLSDIEEYPFKLQQDLNINEENEKQIQGSIENDQKIALSIQQQEMSQQNQNVKKINFDCLICFESYDVESNAITLECDHRFCKQCIQEQIYSQLNDGKFKENDLVCPQCNKSIDFHIIEYCAPDCSQKINELRIQNLDNNSLNERLVRCPGKGCPEQYYISFYLEFPTCHTCKLQFCANGCDKVHQGMTCEQYEKKSRTKQEKGLVSCPKCKIQIFKDGGCNHMTCKCKYEFCFVCSKPYKPKRECNCPQNTTMDRLYDRLKDFFGSK</sequence>
<evidence type="ECO:0000256" key="5">
    <source>
        <dbReference type="ARBA" id="ARBA00022771"/>
    </source>
</evidence>
<dbReference type="EMBL" id="CAJJDO010000099">
    <property type="protein sequence ID" value="CAD8191538.1"/>
    <property type="molecule type" value="Genomic_DNA"/>
</dbReference>
<keyword evidence="4" id="KW-0677">Repeat</keyword>
<dbReference type="GO" id="GO:0097039">
    <property type="term" value="P:protein linear polyubiquitination"/>
    <property type="evidence" value="ECO:0007669"/>
    <property type="project" value="TreeGrafter"/>
</dbReference>
<evidence type="ECO:0000313" key="12">
    <source>
        <dbReference type="Proteomes" id="UP000689195"/>
    </source>
</evidence>
<dbReference type="PROSITE" id="PS00518">
    <property type="entry name" value="ZF_RING_1"/>
    <property type="match status" value="1"/>
</dbReference>
<reference evidence="11" key="1">
    <citation type="submission" date="2021-01" db="EMBL/GenBank/DDBJ databases">
        <authorList>
            <consortium name="Genoscope - CEA"/>
            <person name="William W."/>
        </authorList>
    </citation>
    <scope>NUCLEOTIDE SEQUENCE</scope>
</reference>
<evidence type="ECO:0000256" key="7">
    <source>
        <dbReference type="ARBA" id="ARBA00022833"/>
    </source>
</evidence>
<dbReference type="GO" id="GO:0043161">
    <property type="term" value="P:proteasome-mediated ubiquitin-dependent protein catabolic process"/>
    <property type="evidence" value="ECO:0007669"/>
    <property type="project" value="TreeGrafter"/>
</dbReference>
<keyword evidence="3" id="KW-0479">Metal-binding</keyword>
<keyword evidence="6" id="KW-0833">Ubl conjugation pathway</keyword>
<dbReference type="SMART" id="SM00184">
    <property type="entry name" value="RING"/>
    <property type="match status" value="2"/>
</dbReference>
<evidence type="ECO:0000256" key="6">
    <source>
        <dbReference type="ARBA" id="ARBA00022786"/>
    </source>
</evidence>
<feature type="domain" description="RING-type" evidence="10">
    <location>
        <begin position="197"/>
        <end position="398"/>
    </location>
</feature>
<dbReference type="FunFam" id="1.20.120.1750:FF:000060">
    <property type="entry name" value="RBR-type E3 ubiquitin transferase"/>
    <property type="match status" value="1"/>
</dbReference>
<dbReference type="GO" id="GO:0000151">
    <property type="term" value="C:ubiquitin ligase complex"/>
    <property type="evidence" value="ECO:0007669"/>
    <property type="project" value="TreeGrafter"/>
</dbReference>
<dbReference type="SMART" id="SM00647">
    <property type="entry name" value="IBR"/>
    <property type="match status" value="1"/>
</dbReference>
<dbReference type="InterPro" id="IPR001841">
    <property type="entry name" value="Znf_RING"/>
</dbReference>
<dbReference type="InterPro" id="IPR002867">
    <property type="entry name" value="IBR_dom"/>
</dbReference>
<dbReference type="InterPro" id="IPR044066">
    <property type="entry name" value="TRIAD_supradom"/>
</dbReference>
<evidence type="ECO:0000313" key="11">
    <source>
        <dbReference type="EMBL" id="CAD8191538.1"/>
    </source>
</evidence>
<dbReference type="PROSITE" id="PS51873">
    <property type="entry name" value="TRIAD"/>
    <property type="match status" value="1"/>
</dbReference>
<keyword evidence="2" id="KW-0808">Transferase</keyword>
<dbReference type="PANTHER" id="PTHR22770:SF13">
    <property type="entry name" value="RING-TYPE DOMAIN-CONTAINING PROTEIN"/>
    <property type="match status" value="1"/>
</dbReference>
<keyword evidence="5 8" id="KW-0863">Zinc-finger</keyword>
<protein>
    <submittedName>
        <fullName evidence="11">Uncharacterized protein</fullName>
    </submittedName>
</protein>
<evidence type="ECO:0000259" key="9">
    <source>
        <dbReference type="PROSITE" id="PS50089"/>
    </source>
</evidence>
<dbReference type="Proteomes" id="UP000689195">
    <property type="component" value="Unassembled WGS sequence"/>
</dbReference>
<dbReference type="GO" id="GO:0004842">
    <property type="term" value="F:ubiquitin-protein transferase activity"/>
    <property type="evidence" value="ECO:0007669"/>
    <property type="project" value="TreeGrafter"/>
</dbReference>
<evidence type="ECO:0000259" key="10">
    <source>
        <dbReference type="PROSITE" id="PS51873"/>
    </source>
</evidence>
<evidence type="ECO:0000256" key="8">
    <source>
        <dbReference type="PROSITE-ProRule" id="PRU00175"/>
    </source>
</evidence>
<dbReference type="InterPro" id="IPR051628">
    <property type="entry name" value="LUBAC_E3_Ligases"/>
</dbReference>
<name>A0A8S1WNE8_9CILI</name>
<feature type="domain" description="RING-type" evidence="9">
    <location>
        <begin position="201"/>
        <end position="252"/>
    </location>
</feature>
<evidence type="ECO:0000256" key="3">
    <source>
        <dbReference type="ARBA" id="ARBA00022723"/>
    </source>
</evidence>
<dbReference type="Pfam" id="PF22191">
    <property type="entry name" value="IBR_1"/>
    <property type="match status" value="1"/>
</dbReference>
<evidence type="ECO:0000256" key="2">
    <source>
        <dbReference type="ARBA" id="ARBA00022679"/>
    </source>
</evidence>